<evidence type="ECO:0000256" key="3">
    <source>
        <dbReference type="SAM" id="MobiDB-lite"/>
    </source>
</evidence>
<dbReference type="Gene3D" id="1.10.1530.10">
    <property type="match status" value="1"/>
</dbReference>
<organism evidence="4 5">
    <name type="scientific">Caldinitratiruptor microaerophilus</name>
    <dbReference type="NCBI Taxonomy" id="671077"/>
    <lineage>
        <taxon>Bacteria</taxon>
        <taxon>Bacillati</taxon>
        <taxon>Bacillota</taxon>
        <taxon>Clostridia</taxon>
        <taxon>Eubacteriales</taxon>
        <taxon>Symbiobacteriaceae</taxon>
        <taxon>Caldinitratiruptor</taxon>
    </lineage>
</organism>
<keyword evidence="2" id="KW-0560">Oxidoreductase</keyword>
<dbReference type="RefSeq" id="WP_264844261.1">
    <property type="nucleotide sequence ID" value="NZ_AP025628.1"/>
</dbReference>
<feature type="region of interest" description="Disordered" evidence="3">
    <location>
        <begin position="306"/>
        <end position="325"/>
    </location>
</feature>
<dbReference type="InterPro" id="IPR043144">
    <property type="entry name" value="Mal/L-sulf/L-lact_DH-like_ah"/>
</dbReference>
<reference evidence="4" key="1">
    <citation type="submission" date="2022-03" db="EMBL/GenBank/DDBJ databases">
        <title>Complete genome sequence of Caldinitratiruptor microaerophilus.</title>
        <authorList>
            <person name="Mukaiyama R."/>
            <person name="Nishiyama T."/>
            <person name="Ueda K."/>
        </authorList>
    </citation>
    <scope>NUCLEOTIDE SEQUENCE</scope>
    <source>
        <strain evidence="4">JCM 16183</strain>
    </source>
</reference>
<dbReference type="Proteomes" id="UP001163687">
    <property type="component" value="Chromosome"/>
</dbReference>
<dbReference type="PANTHER" id="PTHR11091:SF0">
    <property type="entry name" value="MALATE DEHYDROGENASE"/>
    <property type="match status" value="1"/>
</dbReference>
<dbReference type="KEGG" id="cmic:caldi_12880"/>
<protein>
    <submittedName>
        <fullName evidence="4">Lactate dehydrogenase</fullName>
    </submittedName>
</protein>
<accession>A0AA35G896</accession>
<sequence>METSPQAVPRIEAARLEAWAAALLQKAGVDPADAAEVARQLVAADLRGVDTHGTSRLGIYLQRLEAGLVARRTEVRVLQETPVSALLDGQHGFGQVVAVRAADLAIRKAREAGVGVVVVRNSTHCGALAYFTLRMAAAGLIGFAATHAPASMPPWGGSQPFFGTNPLSWAFPAGEEGPVVLDMATSQVARGKIFRAVREGWPEIPPGWATDRQGVPTTDPRAAQEGMVLPAGGVKGYGLAMVVELLAGILSGAPFGPHLPRMYERLTEPQQLGHFFLALRPDLFLPEEEYRARVDRLVREVRAVPPAPGTDRVRAPGDVEAEQEAERRRLGIPLGPGVLQEFRELAGRYGVPLPPLHE</sequence>
<comment type="similarity">
    <text evidence="1">Belongs to the LDH2/MDH2 oxidoreductase family.</text>
</comment>
<evidence type="ECO:0000313" key="4">
    <source>
        <dbReference type="EMBL" id="BDG60198.1"/>
    </source>
</evidence>
<dbReference type="InterPro" id="IPR036111">
    <property type="entry name" value="Mal/L-sulfo/L-lacto_DH-like_sf"/>
</dbReference>
<evidence type="ECO:0000256" key="1">
    <source>
        <dbReference type="ARBA" id="ARBA00006056"/>
    </source>
</evidence>
<dbReference type="InterPro" id="IPR003767">
    <property type="entry name" value="Malate/L-lactate_DH-like"/>
</dbReference>
<evidence type="ECO:0000313" key="5">
    <source>
        <dbReference type="Proteomes" id="UP001163687"/>
    </source>
</evidence>
<evidence type="ECO:0000256" key="2">
    <source>
        <dbReference type="ARBA" id="ARBA00023002"/>
    </source>
</evidence>
<dbReference type="EMBL" id="AP025628">
    <property type="protein sequence ID" value="BDG60198.1"/>
    <property type="molecule type" value="Genomic_DNA"/>
</dbReference>
<keyword evidence="5" id="KW-1185">Reference proteome</keyword>
<dbReference type="GO" id="GO:0016491">
    <property type="term" value="F:oxidoreductase activity"/>
    <property type="evidence" value="ECO:0007669"/>
    <property type="project" value="UniProtKB-KW"/>
</dbReference>
<dbReference type="AlphaFoldDB" id="A0AA35G896"/>
<dbReference type="Pfam" id="PF02615">
    <property type="entry name" value="Ldh_2"/>
    <property type="match status" value="1"/>
</dbReference>
<dbReference type="Gene3D" id="3.30.1370.60">
    <property type="entry name" value="Hypothetical oxidoreductase yiak, domain 2"/>
    <property type="match status" value="1"/>
</dbReference>
<name>A0AA35G896_9FIRM</name>
<gene>
    <name evidence="4" type="ORF">caldi_12880</name>
</gene>
<dbReference type="SUPFAM" id="SSF89733">
    <property type="entry name" value="L-sulfolactate dehydrogenase-like"/>
    <property type="match status" value="1"/>
</dbReference>
<dbReference type="InterPro" id="IPR043143">
    <property type="entry name" value="Mal/L-sulf/L-lact_DH-like_NADP"/>
</dbReference>
<dbReference type="PANTHER" id="PTHR11091">
    <property type="entry name" value="OXIDOREDUCTASE-RELATED"/>
    <property type="match status" value="1"/>
</dbReference>
<proteinExistence type="inferred from homology"/>